<protein>
    <submittedName>
        <fullName evidence="1">Uncharacterized protein</fullName>
    </submittedName>
</protein>
<organism evidence="1 2">
    <name type="scientific">Dissophora globulifera</name>
    <dbReference type="NCBI Taxonomy" id="979702"/>
    <lineage>
        <taxon>Eukaryota</taxon>
        <taxon>Fungi</taxon>
        <taxon>Fungi incertae sedis</taxon>
        <taxon>Mucoromycota</taxon>
        <taxon>Mortierellomycotina</taxon>
        <taxon>Mortierellomycetes</taxon>
        <taxon>Mortierellales</taxon>
        <taxon>Mortierellaceae</taxon>
        <taxon>Dissophora</taxon>
    </lineage>
</organism>
<reference evidence="1" key="1">
    <citation type="journal article" date="2020" name="Fungal Divers.">
        <title>Resolving the Mortierellaceae phylogeny through synthesis of multi-gene phylogenetics and phylogenomics.</title>
        <authorList>
            <person name="Vandepol N."/>
            <person name="Liber J."/>
            <person name="Desiro A."/>
            <person name="Na H."/>
            <person name="Kennedy M."/>
            <person name="Barry K."/>
            <person name="Grigoriev I.V."/>
            <person name="Miller A.N."/>
            <person name="O'Donnell K."/>
            <person name="Stajich J.E."/>
            <person name="Bonito G."/>
        </authorList>
    </citation>
    <scope>NUCLEOTIDE SEQUENCE</scope>
    <source>
        <strain evidence="1">REB-010B</strain>
    </source>
</reference>
<dbReference type="EMBL" id="JAAAIP010000091">
    <property type="protein sequence ID" value="KAG0326121.1"/>
    <property type="molecule type" value="Genomic_DNA"/>
</dbReference>
<dbReference type="AlphaFoldDB" id="A0A9P6RUV4"/>
<proteinExistence type="predicted"/>
<dbReference type="Proteomes" id="UP000738325">
    <property type="component" value="Unassembled WGS sequence"/>
</dbReference>
<evidence type="ECO:0000313" key="2">
    <source>
        <dbReference type="Proteomes" id="UP000738325"/>
    </source>
</evidence>
<evidence type="ECO:0000313" key="1">
    <source>
        <dbReference type="EMBL" id="KAG0326121.1"/>
    </source>
</evidence>
<name>A0A9P6RUV4_9FUNG</name>
<accession>A0A9P6RUV4</accession>
<comment type="caution">
    <text evidence="1">The sequence shown here is derived from an EMBL/GenBank/DDBJ whole genome shotgun (WGS) entry which is preliminary data.</text>
</comment>
<sequence>MFASLVGLIHQPSIAVRVPNDDSTFDPREFSSLAFLAKGKIQGKIRLIHSTENHMGLGTISTRLWVTKENDKDEVSVRVLRENKTLTVIVEGPSRFGSFNIYHETTILIPASTKHMDSLHLESANTSFSTDAIDSLTWGIVYAELSNSGIAVQSLHADTIRLHTSNSSLSGKFDAGHIDLTTSNGSISAKLSVLEAQDGRQSVVKTKTSNAPINLHVDATQTRQGLWMENTTKNGKVVVGALLGDAARPSCLNATSANAKIELNVDASQTGQPLEVNTNTSNATIVSSVMLPAYQSFKSIAQSSNGSVTVNLTDGFQGRFELETSNSPAAVEGSDLQFELDKKSTKRGTRGHGVGNVKIVTSNAAASLRFYPGGESLAADSKMQH</sequence>
<dbReference type="OrthoDB" id="5570013at2759"/>
<gene>
    <name evidence="1" type="ORF">BGZ99_010099</name>
</gene>
<keyword evidence="2" id="KW-1185">Reference proteome</keyword>